<evidence type="ECO:0000313" key="13">
    <source>
        <dbReference type="EMBL" id="TJW12417.1"/>
    </source>
</evidence>
<keyword evidence="8 10" id="KW-0411">Iron-sulfur</keyword>
<accession>A0A4V5KK20</accession>
<dbReference type="Gene3D" id="3.40.640.10">
    <property type="entry name" value="Type I PLP-dependent aspartate aminotransferase-like (Major domain)"/>
    <property type="match status" value="1"/>
</dbReference>
<dbReference type="UniPathway" id="UPA00266"/>
<evidence type="ECO:0000256" key="2">
    <source>
        <dbReference type="ARBA" id="ARBA00006490"/>
    </source>
</evidence>
<keyword evidence="14" id="KW-1185">Reference proteome</keyword>
<dbReference type="NCBIfam" id="NF002806">
    <property type="entry name" value="PRK02948.1"/>
    <property type="match status" value="1"/>
</dbReference>
<evidence type="ECO:0000256" key="7">
    <source>
        <dbReference type="ARBA" id="ARBA00023004"/>
    </source>
</evidence>
<keyword evidence="3 10" id="KW-0963">Cytoplasm</keyword>
<comment type="similarity">
    <text evidence="2 10">Belongs to the class-V pyridoxal-phosphate-dependent aminotransferase family. NifS/IscS subfamily.</text>
</comment>
<feature type="binding site" evidence="10">
    <location>
        <position position="237"/>
    </location>
    <ligand>
        <name>pyridoxal 5'-phosphate</name>
        <dbReference type="ChEBI" id="CHEBI:597326"/>
    </ligand>
</feature>
<feature type="binding site" evidence="10">
    <location>
        <position position="179"/>
    </location>
    <ligand>
        <name>pyridoxal 5'-phosphate</name>
        <dbReference type="ChEBI" id="CHEBI:597326"/>
    </ligand>
</feature>
<reference evidence="13 14" key="1">
    <citation type="submission" date="2019-04" db="EMBL/GenBank/DDBJ databases">
        <title>Microbes associate with the intestines of laboratory mice.</title>
        <authorList>
            <person name="Navarre W."/>
            <person name="Wong E."/>
            <person name="Huang K.C."/>
            <person name="Tropini C."/>
            <person name="Ng K."/>
            <person name="Yu B."/>
        </authorList>
    </citation>
    <scope>NUCLEOTIDE SEQUENCE [LARGE SCALE GENOMIC DNA]</scope>
    <source>
        <strain evidence="13 14">NM48_B13</strain>
    </source>
</reference>
<evidence type="ECO:0000256" key="10">
    <source>
        <dbReference type="HAMAP-Rule" id="MF_00331"/>
    </source>
</evidence>
<dbReference type="Pfam" id="PF00266">
    <property type="entry name" value="Aminotran_5"/>
    <property type="match status" value="1"/>
</dbReference>
<feature type="active site" description="Cysteine persulfide intermediate" evidence="10">
    <location>
        <position position="325"/>
    </location>
</feature>
<dbReference type="PANTHER" id="PTHR11601:SF34">
    <property type="entry name" value="CYSTEINE DESULFURASE"/>
    <property type="match status" value="1"/>
</dbReference>
<dbReference type="PROSITE" id="PS00595">
    <property type="entry name" value="AA_TRANSFER_CLASS_5"/>
    <property type="match status" value="1"/>
</dbReference>
<dbReference type="OrthoDB" id="9808002at2"/>
<feature type="binding site" evidence="10">
    <location>
        <begin position="199"/>
        <end position="201"/>
    </location>
    <ligand>
        <name>pyridoxal 5'-phosphate</name>
        <dbReference type="ChEBI" id="CHEBI:597326"/>
    </ligand>
</feature>
<dbReference type="GO" id="GO:0046872">
    <property type="term" value="F:metal ion binding"/>
    <property type="evidence" value="ECO:0007669"/>
    <property type="project" value="UniProtKB-KW"/>
</dbReference>
<evidence type="ECO:0000256" key="3">
    <source>
        <dbReference type="ARBA" id="ARBA00022490"/>
    </source>
</evidence>
<evidence type="ECO:0000313" key="14">
    <source>
        <dbReference type="Proteomes" id="UP000309454"/>
    </source>
</evidence>
<feature type="binding site" evidence="10">
    <location>
        <begin position="71"/>
        <end position="72"/>
    </location>
    <ligand>
        <name>pyridoxal 5'-phosphate</name>
        <dbReference type="ChEBI" id="CHEBI:597326"/>
    </ligand>
</feature>
<evidence type="ECO:0000256" key="9">
    <source>
        <dbReference type="ARBA" id="ARBA00050776"/>
    </source>
</evidence>
<dbReference type="GO" id="GO:1990221">
    <property type="term" value="C:L-cysteine desulfurase complex"/>
    <property type="evidence" value="ECO:0007669"/>
    <property type="project" value="UniProtKB-ARBA"/>
</dbReference>
<keyword evidence="5 10" id="KW-0479">Metal-binding</keyword>
<dbReference type="RefSeq" id="WP_136845306.1">
    <property type="nucleotide sequence ID" value="NZ_CAPYQC010000052.1"/>
</dbReference>
<dbReference type="InterPro" id="IPR020578">
    <property type="entry name" value="Aminotrans_V_PyrdxlP_BS"/>
</dbReference>
<comment type="subunit">
    <text evidence="10">Homodimer. Forms a heterotetramer with IscU, interacts with other sulfur acceptors.</text>
</comment>
<dbReference type="InterPro" id="IPR010240">
    <property type="entry name" value="Cys_deSase_IscS"/>
</dbReference>
<evidence type="ECO:0000256" key="1">
    <source>
        <dbReference type="ARBA" id="ARBA00001933"/>
    </source>
</evidence>
<feature type="domain" description="Aminotransferase class V" evidence="12">
    <location>
        <begin position="4"/>
        <end position="364"/>
    </location>
</feature>
<dbReference type="EMBL" id="SSTM01000001">
    <property type="protein sequence ID" value="TJW12417.1"/>
    <property type="molecule type" value="Genomic_DNA"/>
</dbReference>
<feature type="binding site" description="via persulfide group" evidence="10">
    <location>
        <position position="325"/>
    </location>
    <ligand>
        <name>[2Fe-2S] cluster</name>
        <dbReference type="ChEBI" id="CHEBI:190135"/>
        <note>ligand shared with IscU</note>
    </ligand>
</feature>
<dbReference type="GO" id="GO:0051537">
    <property type="term" value="F:2 iron, 2 sulfur cluster binding"/>
    <property type="evidence" value="ECO:0007669"/>
    <property type="project" value="UniProtKB-UniRule"/>
</dbReference>
<dbReference type="PANTHER" id="PTHR11601">
    <property type="entry name" value="CYSTEINE DESULFURYLASE FAMILY MEMBER"/>
    <property type="match status" value="1"/>
</dbReference>
<protein>
    <recommendedName>
        <fullName evidence="10">Cysteine desulfurase IscS</fullName>
        <ecNumber evidence="10">2.8.1.7</ecNumber>
    </recommendedName>
</protein>
<feature type="binding site" evidence="10">
    <location>
        <position position="151"/>
    </location>
    <ligand>
        <name>pyridoxal 5'-phosphate</name>
        <dbReference type="ChEBI" id="CHEBI:597326"/>
    </ligand>
</feature>
<comment type="pathway">
    <text evidence="10">Cofactor biosynthesis; iron-sulfur cluster biosynthesis.</text>
</comment>
<dbReference type="EC" id="2.8.1.7" evidence="10"/>
<dbReference type="Gene3D" id="3.90.1150.10">
    <property type="entry name" value="Aspartate Aminotransferase, domain 1"/>
    <property type="match status" value="1"/>
</dbReference>
<dbReference type="Gene3D" id="1.10.260.50">
    <property type="match status" value="1"/>
</dbReference>
<proteinExistence type="inferred from homology"/>
<feature type="modified residue" description="N6-(pyridoxal phosphate)lysine" evidence="10">
    <location>
        <position position="202"/>
    </location>
</feature>
<dbReference type="InterPro" id="IPR000192">
    <property type="entry name" value="Aminotrans_V_dom"/>
</dbReference>
<evidence type="ECO:0000256" key="5">
    <source>
        <dbReference type="ARBA" id="ARBA00022723"/>
    </source>
</evidence>
<dbReference type="PIRSF" id="PIRSF005572">
    <property type="entry name" value="NifS"/>
    <property type="match status" value="1"/>
</dbReference>
<dbReference type="GO" id="GO:0030170">
    <property type="term" value="F:pyridoxal phosphate binding"/>
    <property type="evidence" value="ECO:0007669"/>
    <property type="project" value="UniProtKB-UniRule"/>
</dbReference>
<dbReference type="InterPro" id="IPR015424">
    <property type="entry name" value="PyrdxlP-dep_Trfase"/>
</dbReference>
<evidence type="ECO:0000256" key="11">
    <source>
        <dbReference type="RuleBase" id="RU004504"/>
    </source>
</evidence>
<dbReference type="AlphaFoldDB" id="A0A4V5KK20"/>
<keyword evidence="7 10" id="KW-0408">Iron</keyword>
<dbReference type="InterPro" id="IPR015421">
    <property type="entry name" value="PyrdxlP-dep_Trfase_major"/>
</dbReference>
<keyword evidence="10" id="KW-0001">2Fe-2S</keyword>
<name>A0A4V5KK20_9ACTN</name>
<comment type="caution">
    <text evidence="13">The sequence shown here is derived from an EMBL/GenBank/DDBJ whole genome shotgun (WGS) entry which is preliminary data.</text>
</comment>
<evidence type="ECO:0000256" key="8">
    <source>
        <dbReference type="ARBA" id="ARBA00023014"/>
    </source>
</evidence>
<dbReference type="GO" id="GO:0044571">
    <property type="term" value="P:[2Fe-2S] cluster assembly"/>
    <property type="evidence" value="ECO:0007669"/>
    <property type="project" value="UniProtKB-UniRule"/>
</dbReference>
<comment type="catalytic activity">
    <reaction evidence="9 10">
        <text>(sulfur carrier)-H + L-cysteine = (sulfur carrier)-SH + L-alanine</text>
        <dbReference type="Rhea" id="RHEA:43892"/>
        <dbReference type="Rhea" id="RHEA-COMP:14737"/>
        <dbReference type="Rhea" id="RHEA-COMP:14739"/>
        <dbReference type="ChEBI" id="CHEBI:29917"/>
        <dbReference type="ChEBI" id="CHEBI:35235"/>
        <dbReference type="ChEBI" id="CHEBI:57972"/>
        <dbReference type="ChEBI" id="CHEBI:64428"/>
        <dbReference type="EC" id="2.8.1.7"/>
    </reaction>
</comment>
<comment type="function">
    <text evidence="10">Master enzyme that delivers sulfur to a number of partners involved in Fe-S cluster assembly, tRNA modification or cofactor biosynthesis. Catalyzes the removal of elemental sulfur atoms from cysteine to produce alanine. Functions as a sulfur delivery protein for Fe-S cluster synthesis onto IscU, an Fe-S scaffold assembly protein, as well as other S acceptor proteins.</text>
</comment>
<keyword evidence="6 10" id="KW-0663">Pyridoxal phosphate</keyword>
<dbReference type="FunFam" id="3.40.640.10:FF:000084">
    <property type="entry name" value="IscS-like cysteine desulfurase"/>
    <property type="match status" value="1"/>
</dbReference>
<evidence type="ECO:0000256" key="6">
    <source>
        <dbReference type="ARBA" id="ARBA00022898"/>
    </source>
</evidence>
<keyword evidence="4 10" id="KW-0808">Transferase</keyword>
<dbReference type="HAMAP" id="MF_00331">
    <property type="entry name" value="Cys_desulf_IscS"/>
    <property type="match status" value="1"/>
</dbReference>
<comment type="subcellular location">
    <subcellularLocation>
        <location evidence="10">Cytoplasm</location>
    </subcellularLocation>
</comment>
<dbReference type="InterPro" id="IPR015422">
    <property type="entry name" value="PyrdxlP-dep_Trfase_small"/>
</dbReference>
<dbReference type="Proteomes" id="UP000309454">
    <property type="component" value="Unassembled WGS sequence"/>
</dbReference>
<comment type="cofactor">
    <cofactor evidence="1 10 11">
        <name>pyridoxal 5'-phosphate</name>
        <dbReference type="ChEBI" id="CHEBI:597326"/>
    </cofactor>
</comment>
<evidence type="ECO:0000256" key="4">
    <source>
        <dbReference type="ARBA" id="ARBA00022679"/>
    </source>
</evidence>
<gene>
    <name evidence="13" type="primary">nifS</name>
    <name evidence="10" type="synonym">iscS</name>
    <name evidence="13" type="ORF">E5982_02125</name>
</gene>
<evidence type="ECO:0000259" key="12">
    <source>
        <dbReference type="Pfam" id="PF00266"/>
    </source>
</evidence>
<dbReference type="InterPro" id="IPR016454">
    <property type="entry name" value="Cysteine_dSase"/>
</dbReference>
<sequence length="408" mass="43797">MKQIYLDNASTTRMRPEVLEAMLPYFTEQYGNPSSIYPLGQEASDAVAEARAALAGCIGAQPREVFFTSGGSESDNWAIKGFARANAAKGRHIITSAVEHHAVLHTCAALEKEGFEVTYLPVDGDGLVSVEDFKAAIRPDTILASIMFANNEIGTIQPIAELAAAAHEAGVVFHTDAVQAFGHEYINVGEMGIDMLSASAHKLYGPKGMGLLYVRKGVKLLNLIDGGQQERGRRATTENVSGIVGFAKAAQLAEAEREAVHGSQLALRDHAIERILREIPHAKLNGSWESRLANNVNFSFEFIEGEGMLLQLATRGICVSSGSACTSGSLDPSHVLLAIGLPHEIAHGSLRMTLGRDTTLEDVDFAIDSLKTTLANLRSMSPLYEDFQKTGEGSIIAEMKAQGVPYVS</sequence>
<organism evidence="13 14">
    <name type="scientific">Parvibacter caecicola</name>
    <dbReference type="NCBI Taxonomy" id="747645"/>
    <lineage>
        <taxon>Bacteria</taxon>
        <taxon>Bacillati</taxon>
        <taxon>Actinomycetota</taxon>
        <taxon>Coriobacteriia</taxon>
        <taxon>Coriobacteriales</taxon>
        <taxon>Coriobacteriaceae</taxon>
        <taxon>Parvibacter</taxon>
    </lineage>
</organism>
<dbReference type="GO" id="GO:0006520">
    <property type="term" value="P:amino acid metabolic process"/>
    <property type="evidence" value="ECO:0007669"/>
    <property type="project" value="InterPro"/>
</dbReference>
<dbReference type="GO" id="GO:0031071">
    <property type="term" value="F:cysteine desulfurase activity"/>
    <property type="evidence" value="ECO:0007669"/>
    <property type="project" value="UniProtKB-UniRule"/>
</dbReference>
<dbReference type="SUPFAM" id="SSF53383">
    <property type="entry name" value="PLP-dependent transferases"/>
    <property type="match status" value="1"/>
</dbReference>
<dbReference type="InterPro" id="IPR017772">
    <property type="entry name" value="Cys_deSase_NifS_bac/arc"/>
</dbReference>
<dbReference type="NCBIfam" id="TIGR03402">
    <property type="entry name" value="FeS_nifS"/>
    <property type="match status" value="1"/>
</dbReference>